<evidence type="ECO:0000313" key="7">
    <source>
        <dbReference type="Proteomes" id="UP000078560"/>
    </source>
</evidence>
<dbReference type="GO" id="GO:0005829">
    <property type="term" value="C:cytosol"/>
    <property type="evidence" value="ECO:0007669"/>
    <property type="project" value="TreeGrafter"/>
</dbReference>
<reference evidence="6 7" key="1">
    <citation type="submission" date="2016-05" db="EMBL/GenBank/DDBJ databases">
        <authorList>
            <person name="Naeem Raeece"/>
        </authorList>
    </citation>
    <scope>NUCLEOTIDE SEQUENCE [LARGE SCALE GENOMIC DNA]</scope>
</reference>
<accession>A0A1A8WD82</accession>
<feature type="domain" description="Activator of Hsp90 ATPase AHSA1-like N-terminal" evidence="3">
    <location>
        <begin position="239"/>
        <end position="377"/>
    </location>
</feature>
<dbReference type="Proteomes" id="UP000078546">
    <property type="component" value="Unassembled WGS sequence"/>
</dbReference>
<evidence type="ECO:0000313" key="4">
    <source>
        <dbReference type="EMBL" id="SBS83200.1"/>
    </source>
</evidence>
<organism evidence="5 6">
    <name type="scientific">Plasmodium ovale curtisi</name>
    <dbReference type="NCBI Taxonomy" id="864141"/>
    <lineage>
        <taxon>Eukaryota</taxon>
        <taxon>Sar</taxon>
        <taxon>Alveolata</taxon>
        <taxon>Apicomplexa</taxon>
        <taxon>Aconoidasida</taxon>
        <taxon>Haemosporida</taxon>
        <taxon>Plasmodiidae</taxon>
        <taxon>Plasmodium</taxon>
        <taxon>Plasmodium (Plasmodium)</taxon>
    </lineage>
</organism>
<dbReference type="SUPFAM" id="SSF103111">
    <property type="entry name" value="Activator of Hsp90 ATPase, Aha1"/>
    <property type="match status" value="2"/>
</dbReference>
<dbReference type="SMART" id="SM01000">
    <property type="entry name" value="Aha1_N"/>
    <property type="match status" value="2"/>
</dbReference>
<dbReference type="InterPro" id="IPR015310">
    <property type="entry name" value="AHSA1-like_N"/>
</dbReference>
<feature type="coiled-coil region" evidence="2">
    <location>
        <begin position="186"/>
        <end position="217"/>
    </location>
</feature>
<evidence type="ECO:0000256" key="2">
    <source>
        <dbReference type="SAM" id="Coils"/>
    </source>
</evidence>
<evidence type="ECO:0000259" key="3">
    <source>
        <dbReference type="SMART" id="SM01000"/>
    </source>
</evidence>
<dbReference type="AlphaFoldDB" id="A0A1A8WD82"/>
<evidence type="ECO:0000313" key="5">
    <source>
        <dbReference type="EMBL" id="SBS89994.1"/>
    </source>
</evidence>
<evidence type="ECO:0000313" key="6">
    <source>
        <dbReference type="Proteomes" id="UP000078546"/>
    </source>
</evidence>
<dbReference type="EMBL" id="FLQU01000251">
    <property type="protein sequence ID" value="SBS83200.1"/>
    <property type="molecule type" value="Genomic_DNA"/>
</dbReference>
<feature type="domain" description="Activator of Hsp90 ATPase AHSA1-like N-terminal" evidence="3">
    <location>
        <begin position="15"/>
        <end position="151"/>
    </location>
</feature>
<keyword evidence="2" id="KW-0175">Coiled coil</keyword>
<gene>
    <name evidence="5" type="ORF">POVCU1_017360</name>
    <name evidence="4" type="ORF">POVCU2_0019530</name>
</gene>
<dbReference type="GO" id="GO:0051087">
    <property type="term" value="F:protein-folding chaperone binding"/>
    <property type="evidence" value="ECO:0007669"/>
    <property type="project" value="InterPro"/>
</dbReference>
<dbReference type="Pfam" id="PF09229">
    <property type="entry name" value="Aha1_N"/>
    <property type="match status" value="2"/>
</dbReference>
<comment type="similarity">
    <text evidence="1">Belongs to the AHA1 family.</text>
</comment>
<dbReference type="InterPro" id="IPR036338">
    <property type="entry name" value="Aha1"/>
</dbReference>
<dbReference type="GO" id="GO:0001671">
    <property type="term" value="F:ATPase activator activity"/>
    <property type="evidence" value="ECO:0007669"/>
    <property type="project" value="InterPro"/>
</dbReference>
<name>A0A1A8WD82_PLAOA</name>
<dbReference type="PANTHER" id="PTHR13009">
    <property type="entry name" value="HEAT SHOCK PROTEIN 90 HSP90 CO-CHAPERONE AHA-1"/>
    <property type="match status" value="1"/>
</dbReference>
<dbReference type="Gene3D" id="3.15.10.20">
    <property type="entry name" value="Activator of Hsp90 ATPase Aha1, N-terminal domain"/>
    <property type="match status" value="2"/>
</dbReference>
<dbReference type="PANTHER" id="PTHR13009:SF22">
    <property type="entry name" value="LD43819P"/>
    <property type="match status" value="1"/>
</dbReference>
<sequence>MAGSVWNRNNWHWEEKNYDKWGESYIKCKLTDLRVESDQLSIRFDKVDVKGNACVSIRKGKQIHSFEFVIKLNWNFCKNDDNKEHHGGIAEILDFSNCSVEDDDYEINVEMSEDNDDTMEAYNLLRKEGKEKIRSSLKGFPDDLLKYDTNEWMARANVHIALADDASGVAPGVTFTTCLTRDIRIKADEEEKLKNVKEQNNNGQQQEQKEMENLANNPITTKEKKEGSIWNINNYHWEEKCLTRWAKEELKNTLENLKIELSDKIFLQFFCSHVEGEASSSIRKKKKILIYDLKINSEWKAIKKNKNEQIEMEAKGHVCVNEIISDYIVDDENKYKYTFTFDNNSSEYTHMNFVIKSEIPSKMNSIIDTFISKMRDK</sequence>
<evidence type="ECO:0000256" key="1">
    <source>
        <dbReference type="ARBA" id="ARBA00006817"/>
    </source>
</evidence>
<dbReference type="GO" id="GO:0006457">
    <property type="term" value="P:protein folding"/>
    <property type="evidence" value="ECO:0007669"/>
    <property type="project" value="TreeGrafter"/>
</dbReference>
<protein>
    <submittedName>
        <fullName evidence="5">Activator of Hsp90 ATPase, putative (AHA1)</fullName>
    </submittedName>
</protein>
<dbReference type="EMBL" id="FLQV01000319">
    <property type="protein sequence ID" value="SBS89994.1"/>
    <property type="molecule type" value="Genomic_DNA"/>
</dbReference>
<proteinExistence type="inferred from homology"/>
<reference evidence="5" key="2">
    <citation type="submission" date="2016-05" db="EMBL/GenBank/DDBJ databases">
        <authorList>
            <person name="Lavstsen T."/>
            <person name="Jespersen J.S."/>
        </authorList>
    </citation>
    <scope>NUCLEOTIDE SEQUENCE [LARGE SCALE GENOMIC DNA]</scope>
</reference>
<dbReference type="Proteomes" id="UP000078560">
    <property type="component" value="Unassembled WGS sequence"/>
</dbReference>